<dbReference type="SUPFAM" id="SSF52058">
    <property type="entry name" value="L domain-like"/>
    <property type="match status" value="1"/>
</dbReference>
<keyword evidence="4" id="KW-1185">Reference proteome</keyword>
<evidence type="ECO:0000256" key="2">
    <source>
        <dbReference type="ARBA" id="ARBA00022737"/>
    </source>
</evidence>
<name>A0ABW3IER6_9FLAO</name>
<accession>A0ABW3IER6</accession>
<dbReference type="Gene3D" id="3.80.10.10">
    <property type="entry name" value="Ribonuclease Inhibitor"/>
    <property type="match status" value="1"/>
</dbReference>
<sequence>MSKHISIHKAEYHKAFHVNQEDNEEFIDDILSVEKFVYPVKDKNSIYQFDVENEKLISENCDLKSFKINASTETISYTGIPLEKAAKIAIPKKTKRIYFEGGNLMALEMAKTHEGDAIWKKVINLSNLYKFIITTDERILLEEELRSIYNKEIPLYITNTGLSNFFEKIESSKITELTVGWVHFTEFDFKILSKLKQLQGLRLMYCYNDRIKWLPINLSQLSIYGTTIQSLSEINLNLPNLIELDLSGNTLKNLDSLSVLPENLDDLDLSRNLIRGFKISDLPKNLEYLNLSNNLIENDFFDQRTVHKNLNYLLLTNNKLNISTSVLHRILEIFPNLEYLELLDNKTDGVPFQFLGDIENKNCLARVQYLLEGIEFKHQEGEIVISNEKNLSQIIKVFWTDSSLPVNVILSDIQYSFAKHLKEIPSFVQFQNGFYCFIEHDNCEIYLKINEELKEVVFQVQSDTAEIVATYFHKYLHEINSLITLNSHKNILPSIEVSKSCKFLKDFYCKAFKIDYKVKSDIVLKPSISKIELLINNRTIETPESSEEGKFARTDYEDINNVAFVLVSGKSAYPFVVKNNMLTNSSTINKNFYYYLILRTSNDKENYIKGLTNKYLNDSGLAETELFIDNDLKKKVSCFINKKYFYSNNGVLSVINPVLKLDNNNLLNVKMDNGKWCEFKSENNFIELKYI</sequence>
<dbReference type="InterPro" id="IPR001611">
    <property type="entry name" value="Leu-rich_rpt"/>
</dbReference>
<gene>
    <name evidence="3" type="ORF">ACFQ1G_07120</name>
</gene>
<dbReference type="PANTHER" id="PTHR24366">
    <property type="entry name" value="IG(IMMUNOGLOBULIN) AND LRR(LEUCINE RICH REPEAT) DOMAINS"/>
    <property type="match status" value="1"/>
</dbReference>
<protein>
    <submittedName>
        <fullName evidence="3">Leucine-rich repeat domain-containing protein</fullName>
    </submittedName>
</protein>
<dbReference type="RefSeq" id="WP_380737990.1">
    <property type="nucleotide sequence ID" value="NZ_JBHTJP010000032.1"/>
</dbReference>
<evidence type="ECO:0000313" key="3">
    <source>
        <dbReference type="EMBL" id="MFD0976557.1"/>
    </source>
</evidence>
<proteinExistence type="predicted"/>
<dbReference type="InterPro" id="IPR032675">
    <property type="entry name" value="LRR_dom_sf"/>
</dbReference>
<dbReference type="PROSITE" id="PS51450">
    <property type="entry name" value="LRR"/>
    <property type="match status" value="1"/>
</dbReference>
<evidence type="ECO:0000256" key="1">
    <source>
        <dbReference type="ARBA" id="ARBA00022614"/>
    </source>
</evidence>
<evidence type="ECO:0000313" key="4">
    <source>
        <dbReference type="Proteomes" id="UP001597100"/>
    </source>
</evidence>
<dbReference type="EMBL" id="JBHTJP010000032">
    <property type="protein sequence ID" value="MFD0976557.1"/>
    <property type="molecule type" value="Genomic_DNA"/>
</dbReference>
<keyword evidence="1" id="KW-0433">Leucine-rich repeat</keyword>
<keyword evidence="2" id="KW-0677">Repeat</keyword>
<reference evidence="4" key="1">
    <citation type="journal article" date="2019" name="Int. J. Syst. Evol. Microbiol.">
        <title>The Global Catalogue of Microorganisms (GCM) 10K type strain sequencing project: providing services to taxonomists for standard genome sequencing and annotation.</title>
        <authorList>
            <consortium name="The Broad Institute Genomics Platform"/>
            <consortium name="The Broad Institute Genome Sequencing Center for Infectious Disease"/>
            <person name="Wu L."/>
            <person name="Ma J."/>
        </authorList>
    </citation>
    <scope>NUCLEOTIDE SEQUENCE [LARGE SCALE GENOMIC DNA]</scope>
    <source>
        <strain evidence="4">CCUG 60898</strain>
    </source>
</reference>
<organism evidence="3 4">
    <name type="scientific">Salinimicrobium gaetbulicola</name>
    <dbReference type="NCBI Taxonomy" id="999702"/>
    <lineage>
        <taxon>Bacteria</taxon>
        <taxon>Pseudomonadati</taxon>
        <taxon>Bacteroidota</taxon>
        <taxon>Flavobacteriia</taxon>
        <taxon>Flavobacteriales</taxon>
        <taxon>Flavobacteriaceae</taxon>
        <taxon>Salinimicrobium</taxon>
    </lineage>
</organism>
<comment type="caution">
    <text evidence="3">The sequence shown here is derived from an EMBL/GenBank/DDBJ whole genome shotgun (WGS) entry which is preliminary data.</text>
</comment>
<dbReference type="Proteomes" id="UP001597100">
    <property type="component" value="Unassembled WGS sequence"/>
</dbReference>